<gene>
    <name evidence="1" type="ORF">O3303_19655</name>
</gene>
<geneLocation type="plasmid" evidence="1 2">
    <name>unnamed1</name>
</geneLocation>
<dbReference type="Proteomes" id="UP001211005">
    <property type="component" value="Plasmid unnamed1"/>
</dbReference>
<sequence length="151" mass="17096">MIVLPEFPVIKVQYAPEVTLLRAGWQAGQPLTRFPEALHLLMQFSCKHTVRNWLIDMQGLPQIGPQELDWILQHWFPAMGGTPVEDLLLVLPSDLHNELVALTPLHDSNIAPSFAIHYFSDCQGALHYLIEQQQIVDRLCEEWDQASGSGC</sequence>
<dbReference type="EMBL" id="CP114768">
    <property type="protein sequence ID" value="WBA44107.1"/>
    <property type="molecule type" value="Genomic_DNA"/>
</dbReference>
<evidence type="ECO:0008006" key="3">
    <source>
        <dbReference type="Google" id="ProtNLM"/>
    </source>
</evidence>
<dbReference type="RefSeq" id="WP_269562139.1">
    <property type="nucleotide sequence ID" value="NZ_CP114768.1"/>
</dbReference>
<keyword evidence="1" id="KW-0614">Plasmid</keyword>
<protein>
    <recommendedName>
        <fullName evidence="3">STAS/SEC14 domain-containing protein</fullName>
    </recommendedName>
</protein>
<evidence type="ECO:0000313" key="2">
    <source>
        <dbReference type="Proteomes" id="UP001211005"/>
    </source>
</evidence>
<proteinExistence type="predicted"/>
<keyword evidence="2" id="KW-1185">Reference proteome</keyword>
<name>A0ABY7LXF7_9BACT</name>
<evidence type="ECO:0000313" key="1">
    <source>
        <dbReference type="EMBL" id="WBA44107.1"/>
    </source>
</evidence>
<accession>A0ABY7LXF7</accession>
<organism evidence="1 2">
    <name type="scientific">Hymenobacter canadensis</name>
    <dbReference type="NCBI Taxonomy" id="2999067"/>
    <lineage>
        <taxon>Bacteria</taxon>
        <taxon>Pseudomonadati</taxon>
        <taxon>Bacteroidota</taxon>
        <taxon>Cytophagia</taxon>
        <taxon>Cytophagales</taxon>
        <taxon>Hymenobacteraceae</taxon>
        <taxon>Hymenobacter</taxon>
    </lineage>
</organism>
<reference evidence="1 2" key="1">
    <citation type="submission" date="2022-12" db="EMBL/GenBank/DDBJ databases">
        <title>Hymenobacter canadensis sp. nov. isolated from lake water of the Cambridge Bay, Canada.</title>
        <authorList>
            <person name="Kim W.H."/>
            <person name="Lee Y.M."/>
        </authorList>
    </citation>
    <scope>NUCLEOTIDE SEQUENCE [LARGE SCALE GENOMIC DNA]</scope>
    <source>
        <strain evidence="1 2">PAMC 29467</strain>
        <plasmid evidence="1 2">unnamed1</plasmid>
    </source>
</reference>